<reference evidence="1 2" key="1">
    <citation type="submission" date="2019-02" db="EMBL/GenBank/DDBJ databases">
        <title>Aquabacterium sp. strain KMB7.</title>
        <authorList>
            <person name="Chen W.-M."/>
        </authorList>
    </citation>
    <scope>NUCLEOTIDE SEQUENCE [LARGE SCALE GENOMIC DNA]</scope>
    <source>
        <strain evidence="1 2">KMB7</strain>
    </source>
</reference>
<dbReference type="RefSeq" id="WP_130966410.1">
    <property type="nucleotide sequence ID" value="NZ_SIXI01000001.1"/>
</dbReference>
<sequence>MKHPAPLPLFDKKAVCSLLGLSPRCLENMVKEEVFPRPIRMGRYVYWREDAVYAWHERRFAPQREWVDSHAASNRGRHGRSGS</sequence>
<dbReference type="InterPro" id="IPR009061">
    <property type="entry name" value="DNA-bd_dom_put_sf"/>
</dbReference>
<gene>
    <name evidence="1" type="ORF">EYS42_03390</name>
</gene>
<protein>
    <submittedName>
        <fullName evidence="1">AlpA family phage regulatory protein</fullName>
    </submittedName>
</protein>
<keyword evidence="2" id="KW-1185">Reference proteome</keyword>
<dbReference type="EMBL" id="SIXI01000001">
    <property type="protein sequence ID" value="TBO34467.1"/>
    <property type="molecule type" value="Genomic_DNA"/>
</dbReference>
<organism evidence="1 2">
    <name type="scientific">Aquabacterium lacunae</name>
    <dbReference type="NCBI Taxonomy" id="2528630"/>
    <lineage>
        <taxon>Bacteria</taxon>
        <taxon>Pseudomonadati</taxon>
        <taxon>Pseudomonadota</taxon>
        <taxon>Betaproteobacteria</taxon>
        <taxon>Burkholderiales</taxon>
        <taxon>Aquabacterium</taxon>
    </lineage>
</organism>
<name>A0A4Q9H6B5_9BURK</name>
<dbReference type="Gene3D" id="1.10.238.160">
    <property type="match status" value="1"/>
</dbReference>
<evidence type="ECO:0000313" key="1">
    <source>
        <dbReference type="EMBL" id="TBO34467.1"/>
    </source>
</evidence>
<evidence type="ECO:0000313" key="2">
    <source>
        <dbReference type="Proteomes" id="UP000292120"/>
    </source>
</evidence>
<proteinExistence type="predicted"/>
<dbReference type="OrthoDB" id="9182156at2"/>
<accession>A0A4Q9H6B5</accession>
<dbReference type="Proteomes" id="UP000292120">
    <property type="component" value="Unassembled WGS sequence"/>
</dbReference>
<dbReference type="AlphaFoldDB" id="A0A4Q9H6B5"/>
<comment type="caution">
    <text evidence="1">The sequence shown here is derived from an EMBL/GenBank/DDBJ whole genome shotgun (WGS) entry which is preliminary data.</text>
</comment>
<dbReference type="SUPFAM" id="SSF46955">
    <property type="entry name" value="Putative DNA-binding domain"/>
    <property type="match status" value="1"/>
</dbReference>